<keyword evidence="1" id="KW-0472">Membrane</keyword>
<name>A0A9X1XLU3_9VIBR</name>
<gene>
    <name evidence="2" type="ORF">KP803_08140</name>
</gene>
<evidence type="ECO:0000256" key="1">
    <source>
        <dbReference type="SAM" id="Phobius"/>
    </source>
</evidence>
<sequence length="520" mass="59364">MSELKSSLVIGDYRNFNKLVSDNLGLLIYLKKARLILNAANNSDNENIKLEYIIVAVLINPSLLATAQFSHLSASFLDYRIVNNALRLTLKKNGNYPLRSVALIRSFLGEKVSLDSLDINDTILSYSLLGEDQEIVKIFVDTNIVELNTQSVNFIVSSLICTNSVNILPSFVSKYRSLISNANLVKYFHSQGLTREGYSAMKKRDVSLYCADVFKDKYIQDLNLVKSDEYLLVLSSWGVGDDIRYSKIIPIILKTHSKVYFSCEPRLLLLFESLYPEAKFIPSHRTKFISKSNHDLYSEIIESRLYHAMDNELYRFSDEVDKVCLSTDLLSGIDFVKNGCKEFNCAKPNLFQVIDAFVSEIRKESIILVGLCWRSMLLGPFRNDNYFDLEELLSQSAGRNIYIVSLQYDLSDSERELVNKYNCKINFIEPPINQLNDFISVLYLMSKLDFIISAGTAVLELAGISGSATYLLSNSSTQRYRFKDNNDIWFENIKVVDDFYHLSKQDVITSTLDIIEKKTQ</sequence>
<protein>
    <submittedName>
        <fullName evidence="2">Uncharacterized protein</fullName>
    </submittedName>
</protein>
<keyword evidence="1" id="KW-0812">Transmembrane</keyword>
<dbReference type="EMBL" id="JAJHVV010000004">
    <property type="protein sequence ID" value="MCK6263245.1"/>
    <property type="molecule type" value="Genomic_DNA"/>
</dbReference>
<dbReference type="Proteomes" id="UP001139559">
    <property type="component" value="Unassembled WGS sequence"/>
</dbReference>
<evidence type="ECO:0000313" key="2">
    <source>
        <dbReference type="EMBL" id="MCK6263245.1"/>
    </source>
</evidence>
<evidence type="ECO:0000313" key="3">
    <source>
        <dbReference type="Proteomes" id="UP001139559"/>
    </source>
</evidence>
<dbReference type="AlphaFoldDB" id="A0A9X1XLU3"/>
<keyword evidence="1" id="KW-1133">Transmembrane helix</keyword>
<organism evidence="2 3">
    <name type="scientific">Vibrio amylolyticus</name>
    <dbReference type="NCBI Taxonomy" id="2847292"/>
    <lineage>
        <taxon>Bacteria</taxon>
        <taxon>Pseudomonadati</taxon>
        <taxon>Pseudomonadota</taxon>
        <taxon>Gammaproteobacteria</taxon>
        <taxon>Vibrionales</taxon>
        <taxon>Vibrionaceae</taxon>
        <taxon>Vibrio</taxon>
    </lineage>
</organism>
<reference evidence="2" key="1">
    <citation type="submission" date="2021-11" db="EMBL/GenBank/DDBJ databases">
        <title>Vibrio ZSDE26 sp. nov. and Vibrio ZSDZ34 sp. nov., isolated from coastal seawater in Qingdao.</title>
        <authorList>
            <person name="Zhang P."/>
        </authorList>
    </citation>
    <scope>NUCLEOTIDE SEQUENCE</scope>
    <source>
        <strain evidence="2">ZSDE26</strain>
    </source>
</reference>
<keyword evidence="3" id="KW-1185">Reference proteome</keyword>
<accession>A0A9X1XLU3</accession>
<feature type="transmembrane region" description="Helical" evidence="1">
    <location>
        <begin position="450"/>
        <end position="473"/>
    </location>
</feature>
<comment type="caution">
    <text evidence="2">The sequence shown here is derived from an EMBL/GenBank/DDBJ whole genome shotgun (WGS) entry which is preliminary data.</text>
</comment>
<proteinExistence type="predicted"/>
<dbReference type="RefSeq" id="WP_248008332.1">
    <property type="nucleotide sequence ID" value="NZ_JAJHVV010000004.1"/>
</dbReference>